<dbReference type="GO" id="GO:0005615">
    <property type="term" value="C:extracellular space"/>
    <property type="evidence" value="ECO:0007669"/>
    <property type="project" value="InterPro"/>
</dbReference>
<dbReference type="InterPro" id="IPR050557">
    <property type="entry name" value="RTX_toxin/Mannuronan_C5-epim"/>
</dbReference>
<dbReference type="Pfam" id="PF00353">
    <property type="entry name" value="HemolysinCabind"/>
    <property type="match status" value="1"/>
</dbReference>
<protein>
    <submittedName>
        <fullName evidence="6">Ca2+-binding RTX toxin-like protein</fullName>
    </submittedName>
</protein>
<evidence type="ECO:0000256" key="2">
    <source>
        <dbReference type="ARBA" id="ARBA00004613"/>
    </source>
</evidence>
<evidence type="ECO:0000313" key="7">
    <source>
        <dbReference type="Proteomes" id="UP000585437"/>
    </source>
</evidence>
<evidence type="ECO:0000256" key="3">
    <source>
        <dbReference type="ARBA" id="ARBA00022525"/>
    </source>
</evidence>
<dbReference type="InterPro" id="IPR011049">
    <property type="entry name" value="Serralysin-like_metalloprot_C"/>
</dbReference>
<evidence type="ECO:0000313" key="6">
    <source>
        <dbReference type="EMBL" id="MBB6507232.1"/>
    </source>
</evidence>
<feature type="domain" description="Peptidase M10 serralysin C-terminal" evidence="5">
    <location>
        <begin position="136"/>
        <end position="271"/>
    </location>
</feature>
<evidence type="ECO:0000259" key="5">
    <source>
        <dbReference type="Pfam" id="PF08548"/>
    </source>
</evidence>
<dbReference type="PANTHER" id="PTHR38340">
    <property type="entry name" value="S-LAYER PROTEIN"/>
    <property type="match status" value="1"/>
</dbReference>
<dbReference type="Gene3D" id="2.150.10.10">
    <property type="entry name" value="Serralysin-like metalloprotease, C-terminal"/>
    <property type="match status" value="1"/>
</dbReference>
<dbReference type="InterPro" id="IPR001343">
    <property type="entry name" value="Hemolysn_Ca-bd"/>
</dbReference>
<comment type="cofactor">
    <cofactor evidence="1">
        <name>Ca(2+)</name>
        <dbReference type="ChEBI" id="CHEBI:29108"/>
    </cofactor>
</comment>
<dbReference type="InterPro" id="IPR013858">
    <property type="entry name" value="Peptidase_M10B_C"/>
</dbReference>
<dbReference type="RefSeq" id="WP_184653699.1">
    <property type="nucleotide sequence ID" value="NZ_JACHBU010000001.1"/>
</dbReference>
<dbReference type="Proteomes" id="UP000585437">
    <property type="component" value="Unassembled WGS sequence"/>
</dbReference>
<gene>
    <name evidence="6" type="ORF">F4695_000551</name>
</gene>
<dbReference type="AlphaFoldDB" id="A0A7X0JIC1"/>
<dbReference type="PANTHER" id="PTHR38340:SF1">
    <property type="entry name" value="S-LAYER PROTEIN"/>
    <property type="match status" value="1"/>
</dbReference>
<dbReference type="InterPro" id="IPR018511">
    <property type="entry name" value="Hemolysin-typ_Ca-bd_CS"/>
</dbReference>
<proteinExistence type="predicted"/>
<dbReference type="GO" id="GO:0005509">
    <property type="term" value="F:calcium ion binding"/>
    <property type="evidence" value="ECO:0007669"/>
    <property type="project" value="InterPro"/>
</dbReference>
<keyword evidence="7" id="KW-1185">Reference proteome</keyword>
<evidence type="ECO:0000256" key="1">
    <source>
        <dbReference type="ARBA" id="ARBA00001913"/>
    </source>
</evidence>
<accession>A0A7X0JIC1</accession>
<name>A0A7X0JIC1_9HYPH</name>
<dbReference type="PROSITE" id="PS00330">
    <property type="entry name" value="HEMOLYSIN_CALCIUM"/>
    <property type="match status" value="2"/>
</dbReference>
<sequence length="272" mass="29580">MAIGDITGLPTEIRENTKAGTVVATLGVEGYDTADLQFDFSMYAMVWYGSVGNVDTFSDLFALEGNQIVAVRDVRYQAYDLNSFHYELEVSAHDKAGNPVGALTGSALNVVDYLDDIRGTARADTLKGDTGMNKLISGAGDDKLYAGRGDDVLYGGAGKDVLSGGWGEDTFLFKSIKESTVKAADVITDWEHNSATRDLINLTAIDADTKISGNQDFDWIGAKKFTGNAGELRYEKEKSHTYVYADVNGDKKADFMIDLHGSHKMYADDFLL</sequence>
<dbReference type="SUPFAM" id="SSF51120">
    <property type="entry name" value="beta-Roll"/>
    <property type="match status" value="1"/>
</dbReference>
<organism evidence="6 7">
    <name type="scientific">Rhizobium soli</name>
    <dbReference type="NCBI Taxonomy" id="424798"/>
    <lineage>
        <taxon>Bacteria</taxon>
        <taxon>Pseudomonadati</taxon>
        <taxon>Pseudomonadota</taxon>
        <taxon>Alphaproteobacteria</taxon>
        <taxon>Hyphomicrobiales</taxon>
        <taxon>Rhizobiaceae</taxon>
        <taxon>Rhizobium/Agrobacterium group</taxon>
        <taxon>Rhizobium</taxon>
    </lineage>
</organism>
<comment type="subcellular location">
    <subcellularLocation>
        <location evidence="2">Secreted</location>
    </subcellularLocation>
</comment>
<dbReference type="EMBL" id="JACHBU010000001">
    <property type="protein sequence ID" value="MBB6507232.1"/>
    <property type="molecule type" value="Genomic_DNA"/>
</dbReference>
<dbReference type="Pfam" id="PF08548">
    <property type="entry name" value="Peptidase_M10_C"/>
    <property type="match status" value="1"/>
</dbReference>
<reference evidence="6 7" key="1">
    <citation type="submission" date="2020-08" db="EMBL/GenBank/DDBJ databases">
        <title>The Agave Microbiome: Exploring the role of microbial communities in plant adaptations to desert environments.</title>
        <authorList>
            <person name="Partida-Martinez L.P."/>
        </authorList>
    </citation>
    <scope>NUCLEOTIDE SEQUENCE [LARGE SCALE GENOMIC DNA]</scope>
    <source>
        <strain evidence="6 7">AS3.12</strain>
    </source>
</reference>
<dbReference type="PRINTS" id="PR00313">
    <property type="entry name" value="CABNDNGRPT"/>
</dbReference>
<keyword evidence="3" id="KW-0964">Secreted</keyword>
<keyword evidence="4" id="KW-0677">Repeat</keyword>
<comment type="caution">
    <text evidence="6">The sequence shown here is derived from an EMBL/GenBank/DDBJ whole genome shotgun (WGS) entry which is preliminary data.</text>
</comment>
<evidence type="ECO:0000256" key="4">
    <source>
        <dbReference type="ARBA" id="ARBA00022737"/>
    </source>
</evidence>